<dbReference type="Gene3D" id="1.10.10.1940">
    <property type="match status" value="2"/>
</dbReference>
<gene>
    <name evidence="6" type="ORF">HCOI_00762100</name>
</gene>
<evidence type="ECO:0000313" key="7">
    <source>
        <dbReference type="Proteomes" id="UP000025227"/>
    </source>
</evidence>
<evidence type="ECO:0000256" key="4">
    <source>
        <dbReference type="SAM" id="SignalP"/>
    </source>
</evidence>
<evidence type="ECO:0000313" key="6">
    <source>
        <dbReference type="EMBL" id="CDL94242.1"/>
    </source>
</evidence>
<evidence type="ECO:0000256" key="3">
    <source>
        <dbReference type="PROSITE-ProRule" id="PRU01005"/>
    </source>
</evidence>
<comment type="caution">
    <text evidence="3">Lacks conserved residue(s) required for the propagation of feature annotation.</text>
</comment>
<reference evidence="8" key="3">
    <citation type="submission" date="2020-12" db="UniProtKB">
        <authorList>
            <consortium name="WormBaseParasite"/>
        </authorList>
    </citation>
    <scope>IDENTIFICATION</scope>
    <source>
        <strain evidence="8">MHco3</strain>
    </source>
</reference>
<organism evidence="6">
    <name type="scientific">Haemonchus contortus</name>
    <name type="common">Barber pole worm</name>
    <dbReference type="NCBI Taxonomy" id="6289"/>
    <lineage>
        <taxon>Eukaryota</taxon>
        <taxon>Metazoa</taxon>
        <taxon>Ecdysozoa</taxon>
        <taxon>Nematoda</taxon>
        <taxon>Chromadorea</taxon>
        <taxon>Rhabditida</taxon>
        <taxon>Rhabditina</taxon>
        <taxon>Rhabditomorpha</taxon>
        <taxon>Strongyloidea</taxon>
        <taxon>Trichostrongylidae</taxon>
        <taxon>Haemonchus</taxon>
    </lineage>
</organism>
<dbReference type="Proteomes" id="UP000025227">
    <property type="component" value="Unplaced"/>
</dbReference>
<evidence type="ECO:0000259" key="5">
    <source>
        <dbReference type="PROSITE" id="PS51670"/>
    </source>
</evidence>
<dbReference type="PANTHER" id="PTHR46219:SF5">
    <property type="entry name" value="SHKT DOMAIN-CONTAINING PROTEIN"/>
    <property type="match status" value="1"/>
</dbReference>
<feature type="signal peptide" evidence="4">
    <location>
        <begin position="1"/>
        <end position="16"/>
    </location>
</feature>
<dbReference type="WBParaSite" id="HCON_00161330-00001">
    <property type="protein sequence ID" value="HCON_00161330-00001"/>
    <property type="gene ID" value="HCON_00161330"/>
</dbReference>
<keyword evidence="7" id="KW-1185">Reference proteome</keyword>
<dbReference type="InterPro" id="IPR003582">
    <property type="entry name" value="ShKT_dom"/>
</dbReference>
<dbReference type="PANTHER" id="PTHR46219">
    <property type="entry name" value="PROTEIN CBG11138"/>
    <property type="match status" value="1"/>
</dbReference>
<sequence>MLALFGVLFLAYSAEAQYKSCANGGLGPCVVGACPSPTTQTCIQTGPGTEVCCENSLIIDATTTTTAAPCEDKVNPNTKVSDCPRVAYLCNDALYYRLMTEQCPKTCNRCPGASVTTTTAPTPAPVTSSCRDLVNPRTGVSNCATVAYLCNNPYYYQLMTQQCPRTCNRCPSTVAPISTTCRDLVDPRTGVSNCPSVSNLCRDTNYYNLMKQQCPKTCGYCT</sequence>
<feature type="domain" description="ShKT" evidence="5">
    <location>
        <begin position="130"/>
        <end position="170"/>
    </location>
</feature>
<dbReference type="Pfam" id="PF01549">
    <property type="entry name" value="ShK"/>
    <property type="match status" value="3"/>
</dbReference>
<evidence type="ECO:0000256" key="1">
    <source>
        <dbReference type="ARBA" id="ARBA00022729"/>
    </source>
</evidence>
<feature type="domain" description="ShKT" evidence="5">
    <location>
        <begin position="70"/>
        <end position="110"/>
    </location>
</feature>
<reference evidence="6" key="1">
    <citation type="submission" date="2013-03" db="EMBL/GenBank/DDBJ databases">
        <authorList>
            <person name="Aslett M."/>
        </authorList>
    </citation>
    <scope>NUCLEOTIDE SEQUENCE [LARGE SCALE GENOMIC DNA]</scope>
    <source>
        <strain evidence="6">ISE/inbred ISE</strain>
    </source>
</reference>
<dbReference type="OMA" id="RVAYLCN"/>
<dbReference type="AlphaFoldDB" id="W6NPU2"/>
<evidence type="ECO:0000256" key="2">
    <source>
        <dbReference type="ARBA" id="ARBA00023157"/>
    </source>
</evidence>
<keyword evidence="1 4" id="KW-0732">Signal</keyword>
<dbReference type="FunFam" id="1.10.10.1940:FF:000002">
    <property type="entry name" value="PHAryngeal gland Toxin-related"/>
    <property type="match status" value="3"/>
</dbReference>
<dbReference type="OrthoDB" id="5868199at2759"/>
<reference evidence="6" key="2">
    <citation type="submission" date="2013-05" db="EMBL/GenBank/DDBJ databases">
        <title>The genome and transcriptome of Haemonchus contortus: a key model parasite for drug and vaccine discovery.</title>
        <authorList>
            <person name="Laing R."/>
            <person name="Kikuchi T."/>
            <person name="Martinelli A."/>
            <person name="Tsai I.J."/>
            <person name="Beech R.N."/>
            <person name="Redman E."/>
            <person name="Holroyd N."/>
            <person name="Bartley D.J."/>
            <person name="Beasley H."/>
            <person name="Britton C."/>
            <person name="Curran D."/>
            <person name="Devaney E."/>
            <person name="Gilabert A."/>
            <person name="Jackson F."/>
            <person name="Hunt M."/>
            <person name="Johnston S."/>
            <person name="Kryukov I."/>
            <person name="Li K."/>
            <person name="Morrison A.A."/>
            <person name="Reid A.J."/>
            <person name="Sargison N."/>
            <person name="Saunders G."/>
            <person name="Wasmuth J.D."/>
            <person name="Wolstenholme A."/>
            <person name="Berriman M."/>
            <person name="Gilleard J.S."/>
            <person name="Cotton J.A."/>
        </authorList>
    </citation>
    <scope>NUCLEOTIDE SEQUENCE [LARGE SCALE GENOMIC DNA]</scope>
    <source>
        <strain evidence="6">ISE/inbred ISE</strain>
    </source>
</reference>
<feature type="chain" id="PRO_5044739906" evidence="4">
    <location>
        <begin position="17"/>
        <end position="222"/>
    </location>
</feature>
<dbReference type="Gene3D" id="1.10.10.1870">
    <property type="entry name" value="ShTK domain-like"/>
    <property type="match status" value="1"/>
</dbReference>
<dbReference type="EMBL" id="CAVP010056854">
    <property type="protein sequence ID" value="CDL94242.1"/>
    <property type="molecule type" value="Genomic_DNA"/>
</dbReference>
<dbReference type="SMART" id="SM00254">
    <property type="entry name" value="ShKT"/>
    <property type="match status" value="3"/>
</dbReference>
<name>W6NPU2_HAECO</name>
<dbReference type="PROSITE" id="PS51670">
    <property type="entry name" value="SHKT"/>
    <property type="match status" value="3"/>
</dbReference>
<protein>
    <submittedName>
        <fullName evidence="6 8">Metridin ShK toxin domain containing protein</fullName>
    </submittedName>
</protein>
<accession>W6NPU2</accession>
<feature type="domain" description="ShKT" evidence="5">
    <location>
        <begin position="181"/>
        <end position="221"/>
    </location>
</feature>
<keyword evidence="2" id="KW-1015">Disulfide bond</keyword>
<proteinExistence type="predicted"/>
<evidence type="ECO:0000313" key="8">
    <source>
        <dbReference type="WBParaSite" id="HCON_00161330-00001"/>
    </source>
</evidence>